<keyword evidence="3 4" id="KW-0732">Signal</keyword>
<dbReference type="Proteomes" id="UP000248659">
    <property type="component" value="Unassembled WGS sequence"/>
</dbReference>
<accession>A0ABX9DKP8</accession>
<comment type="similarity">
    <text evidence="1">Belongs to the transglycosylase Slt family.</text>
</comment>
<dbReference type="Gene3D" id="1.25.20.10">
    <property type="entry name" value="Bacterial muramidases"/>
    <property type="match status" value="1"/>
</dbReference>
<dbReference type="PANTHER" id="PTHR37423:SF2">
    <property type="entry name" value="MEMBRANE-BOUND LYTIC MUREIN TRANSGLYCOSYLASE C"/>
    <property type="match status" value="1"/>
</dbReference>
<sequence length="650" mass="70405">MALCRPCPDMRALILLFLISLAAPVLAAERTALAKAMVAVRADRWSEARQLARPAGQVALDIVEWRRLRAGEGSLDDYRAFLARNPDWPGLDKVRTSGEGAIGAGDDPAAVVAFFGGRAPVTGEGALRLVEAEAALGRTGEAQAAAVAAWQSLPLSEAAQSALLARFGRTLAGQHVARLDTLLWEGHDISAGRMLSLVPEGWQKLAAARIALRNQDPGVDARIAAVPTSLRNDPGLAYERFMWRTRKGRGEDAIALLDERSASAESLGRPALWAGWRRYYAHQVLREGNPKLAYRLASRHHLSAGASYAELEWLSGFIALRFLDKPETALTHFRAFEAAVRTPISLGRAGYWEGRALEAMRHPQEARAAYAMGAQFQTSFYGLLAAERGGIAMDPSLAGRDYYPDWRAQPFARSSVVSAAFLLHEAGEQNLVEMFLTHLAESADPAGQRALAGLALELNDHHVALRIAKTAAETGNVMVEAYFPVTEIARTRHPVPTELVLSIVRRESEFDPSVASGAGALGLMQLMPTTAKAMADELSVRYSSSALTADPSYNARLGAAYLAHLVEEFGPNPVLVAAAYNAGPSRAHRWVSEQGDPRAAGVDVIDWIELIPFTETRNYVMRVTEALPIYRARLAGRTGAVTLSKELKAN</sequence>
<evidence type="ECO:0000256" key="1">
    <source>
        <dbReference type="ARBA" id="ARBA00007734"/>
    </source>
</evidence>
<evidence type="ECO:0000313" key="7">
    <source>
        <dbReference type="Proteomes" id="UP000248659"/>
    </source>
</evidence>
<evidence type="ECO:0000256" key="3">
    <source>
        <dbReference type="ARBA" id="ARBA00022729"/>
    </source>
</evidence>
<name>A0ABX9DKP8_9RHOB</name>
<feature type="signal peptide" evidence="4">
    <location>
        <begin position="1"/>
        <end position="27"/>
    </location>
</feature>
<organism evidence="6 7">
    <name type="scientific">Rhodovulum viride</name>
    <dbReference type="NCBI Taxonomy" id="1231134"/>
    <lineage>
        <taxon>Bacteria</taxon>
        <taxon>Pseudomonadati</taxon>
        <taxon>Pseudomonadota</taxon>
        <taxon>Alphaproteobacteria</taxon>
        <taxon>Rhodobacterales</taxon>
        <taxon>Paracoccaceae</taxon>
        <taxon>Rhodovulum</taxon>
    </lineage>
</organism>
<keyword evidence="7" id="KW-1185">Reference proteome</keyword>
<protein>
    <recommendedName>
        <fullName evidence="5">Transglycosylase SLT domain-containing protein</fullName>
    </recommendedName>
</protein>
<dbReference type="CDD" id="cd13401">
    <property type="entry name" value="Slt70-like"/>
    <property type="match status" value="1"/>
</dbReference>
<feature type="domain" description="Transglycosylase SLT" evidence="5">
    <location>
        <begin position="489"/>
        <end position="596"/>
    </location>
</feature>
<dbReference type="PANTHER" id="PTHR37423">
    <property type="entry name" value="SOLUBLE LYTIC MUREIN TRANSGLYCOSYLASE-RELATED"/>
    <property type="match status" value="1"/>
</dbReference>
<dbReference type="EMBL" id="MUAV01000007">
    <property type="protein sequence ID" value="RAP41946.1"/>
    <property type="molecule type" value="Genomic_DNA"/>
</dbReference>
<dbReference type="PROSITE" id="PS00922">
    <property type="entry name" value="TRANSGLYCOSYLASE"/>
    <property type="match status" value="1"/>
</dbReference>
<dbReference type="Pfam" id="PF01464">
    <property type="entry name" value="SLT"/>
    <property type="match status" value="1"/>
</dbReference>
<dbReference type="InterPro" id="IPR023346">
    <property type="entry name" value="Lysozyme-like_dom_sf"/>
</dbReference>
<evidence type="ECO:0000259" key="5">
    <source>
        <dbReference type="Pfam" id="PF01464"/>
    </source>
</evidence>
<gene>
    <name evidence="6" type="ORF">BYZ73_07500</name>
</gene>
<dbReference type="InterPro" id="IPR000189">
    <property type="entry name" value="Transglyc_AS"/>
</dbReference>
<comment type="similarity">
    <text evidence="2">Belongs to the virb1 family.</text>
</comment>
<dbReference type="InterPro" id="IPR008258">
    <property type="entry name" value="Transglycosylase_SLT_dom_1"/>
</dbReference>
<dbReference type="SUPFAM" id="SSF48435">
    <property type="entry name" value="Bacterial muramidases"/>
    <property type="match status" value="1"/>
</dbReference>
<evidence type="ECO:0000256" key="2">
    <source>
        <dbReference type="ARBA" id="ARBA00009387"/>
    </source>
</evidence>
<reference evidence="6 7" key="1">
    <citation type="submission" date="2017-01" db="EMBL/GenBank/DDBJ databases">
        <title>Genome sequence of Rhodovulum viride JA756.</title>
        <authorList>
            <person name="Lakshmi K.V."/>
            <person name="Tushar L.D."/>
            <person name="Sasikala C."/>
            <person name="Venkataramana C."/>
        </authorList>
    </citation>
    <scope>NUCLEOTIDE SEQUENCE [LARGE SCALE GENOMIC DNA]</scope>
    <source>
        <strain evidence="6 7">JA756</strain>
    </source>
</reference>
<comment type="caution">
    <text evidence="6">The sequence shown here is derived from an EMBL/GenBank/DDBJ whole genome shotgun (WGS) entry which is preliminary data.</text>
</comment>
<dbReference type="InterPro" id="IPR008939">
    <property type="entry name" value="Lytic_TGlycosylase_superhlx_U"/>
</dbReference>
<dbReference type="Gene3D" id="1.10.530.10">
    <property type="match status" value="1"/>
</dbReference>
<proteinExistence type="inferred from homology"/>
<evidence type="ECO:0000256" key="4">
    <source>
        <dbReference type="SAM" id="SignalP"/>
    </source>
</evidence>
<evidence type="ECO:0000313" key="6">
    <source>
        <dbReference type="EMBL" id="RAP41946.1"/>
    </source>
</evidence>
<dbReference type="SUPFAM" id="SSF53955">
    <property type="entry name" value="Lysozyme-like"/>
    <property type="match status" value="1"/>
</dbReference>
<feature type="chain" id="PRO_5045620320" description="Transglycosylase SLT domain-containing protein" evidence="4">
    <location>
        <begin position="28"/>
        <end position="650"/>
    </location>
</feature>